<dbReference type="SUPFAM" id="SSF56059">
    <property type="entry name" value="Glutathione synthetase ATP-binding domain-like"/>
    <property type="match status" value="1"/>
</dbReference>
<proteinExistence type="predicted"/>
<dbReference type="Gene3D" id="3.30.470.20">
    <property type="entry name" value="ATP-grasp fold, B domain"/>
    <property type="match status" value="1"/>
</dbReference>
<dbReference type="PANTHER" id="PTHR47664">
    <property type="entry name" value="NLPC_P60 DOMAIN-CONTAINING PROTEIN"/>
    <property type="match status" value="1"/>
</dbReference>
<protein>
    <submittedName>
        <fullName evidence="3">Doublecortin domain-containing protein</fullName>
    </submittedName>
</protein>
<organism evidence="2 3">
    <name type="scientific">Macrostomum lignano</name>
    <dbReference type="NCBI Taxonomy" id="282301"/>
    <lineage>
        <taxon>Eukaryota</taxon>
        <taxon>Metazoa</taxon>
        <taxon>Spiralia</taxon>
        <taxon>Lophotrochozoa</taxon>
        <taxon>Platyhelminthes</taxon>
        <taxon>Rhabditophora</taxon>
        <taxon>Macrostomorpha</taxon>
        <taxon>Macrostomida</taxon>
        <taxon>Macrostomidae</taxon>
        <taxon>Macrostomum</taxon>
    </lineage>
</organism>
<feature type="compositionally biased region" description="Basic and acidic residues" evidence="1">
    <location>
        <begin position="208"/>
        <end position="218"/>
    </location>
</feature>
<evidence type="ECO:0000313" key="2">
    <source>
        <dbReference type="Proteomes" id="UP000095280"/>
    </source>
</evidence>
<feature type="compositionally biased region" description="Polar residues" evidence="1">
    <location>
        <begin position="224"/>
        <end position="241"/>
    </location>
</feature>
<keyword evidence="2" id="KW-1185">Reference proteome</keyword>
<dbReference type="WBParaSite" id="maker-uti_cns_0047791-snap-gene-0.8-mRNA-1">
    <property type="protein sequence ID" value="maker-uti_cns_0047791-snap-gene-0.8-mRNA-1"/>
    <property type="gene ID" value="maker-uti_cns_0047791-snap-gene-0.8"/>
</dbReference>
<sequence length="1000" mass="112841">SASAEPVIIAASRSVGAAPDVGPIGEAFAQVAPAQSMRQNSRSIVASSGAKVRCQQLLRSVDFQLSHRFFVVRREARDTPVTLATATVQSLDTKTESRLKSESLFKNVRTKSNSRTKTDSQTKTVESRTKIDSKSKEKTNSKTDSQSKPEAFVSDYANQVEDEPTKKSDSKSKTKTESKTKSESANKVETAAGKAATKTSTTHSRSKSKSDSGSKEDVGGTANRPGNASELSNQADHTGTSAEQQQEATEVQQPTEVPQGRTNKTETTSKPESSNNVEVTGFGSGGRRESATASAVGTGLRRVSASSSAALDARRGSAGNSRRSSAELAAENPESSHNQESPASATEKPNDQSAPEEANPEQQGVPTASPESAGATSETKSPMKKTSRAGTSGRSVMIPDDVNPNILPTKNNPLYNTTAVLDKLDKFPILKMRRDGKYYLKMKDIVIERHPKVKRNKRGDVIPTIKKEKMGAIERVVSRFCEDVLCISRAQFLPLTSQGERHVVWVGKKKANHIIRYLNGNGCYVVNRFPGDIFVKDKQVMGIILRDHMLMRSNHCYWKCGVPKEDILNPKTPNEDEEENPITYRICRHMVKSMHMDEEGCEDKGCYNFEKHTCKHLDVFIPEVQSFCTYNALQDFSNRLDDDLKGQTFICKPAYLYKGYGFRFFRTAAEFQEFYHMTEGKETSRHDFMVQRLVDKPFLFNGKKVDIRAFLLVVVLRYRRVISFIHYGFCRVASTEFEINEEEEELNIEEPMTDKEIEKKKAENYEKDMKMFVCTYRTAEEKVERARRIDTQTFYEEADDRSQELQAVFQKEEELQGVKEQIKHIGLRISQAIENKVWDAFGCFQIFGLDLCVDEDMKVWLLEVNSHAMSDVDTLSPTQRKVVPAVIMESLGLVVETTYKSFHHLRLRKSPTNEFEETGFLFRQNYDFIFSTLAKKRMDYVWPKPPKKPDPPFYERIGVVDQQIKNVDRRKKACLAMKIAVREEQLALKRKRNAKDEEES</sequence>
<name>A0A1I8JH67_9PLAT</name>
<reference evidence="3" key="1">
    <citation type="submission" date="2016-11" db="UniProtKB">
        <authorList>
            <consortium name="WormBaseParasite"/>
        </authorList>
    </citation>
    <scope>IDENTIFICATION</scope>
</reference>
<dbReference type="Proteomes" id="UP000095280">
    <property type="component" value="Unplaced"/>
</dbReference>
<feature type="compositionally biased region" description="Basic and acidic residues" evidence="1">
    <location>
        <begin position="93"/>
        <end position="103"/>
    </location>
</feature>
<dbReference type="AlphaFoldDB" id="A0A1I8JH67"/>
<feature type="compositionally biased region" description="Low complexity" evidence="1">
    <location>
        <begin position="299"/>
        <end position="323"/>
    </location>
</feature>
<dbReference type="PROSITE" id="PS51221">
    <property type="entry name" value="TTL"/>
    <property type="match status" value="1"/>
</dbReference>
<accession>A0A1I8JH67</accession>
<feature type="region of interest" description="Disordered" evidence="1">
    <location>
        <begin position="90"/>
        <end position="404"/>
    </location>
</feature>
<dbReference type="PANTHER" id="PTHR47664:SF1">
    <property type="entry name" value="CHROMOSOME UNDETERMINED SCAFFOLD_14, WHOLE GENOME SHOTGUN SEQUENCE"/>
    <property type="match status" value="1"/>
</dbReference>
<feature type="compositionally biased region" description="Low complexity" evidence="1">
    <location>
        <begin position="242"/>
        <end position="257"/>
    </location>
</feature>
<feature type="compositionally biased region" description="Basic and acidic residues" evidence="1">
    <location>
        <begin position="116"/>
        <end position="147"/>
    </location>
</feature>
<evidence type="ECO:0000256" key="1">
    <source>
        <dbReference type="SAM" id="MobiDB-lite"/>
    </source>
</evidence>
<dbReference type="InterPro" id="IPR004344">
    <property type="entry name" value="TTL/TTLL_fam"/>
</dbReference>
<feature type="compositionally biased region" description="Basic and acidic residues" evidence="1">
    <location>
        <begin position="163"/>
        <end position="186"/>
    </location>
</feature>
<evidence type="ECO:0000313" key="3">
    <source>
        <dbReference type="WBParaSite" id="maker-uti_cns_0047791-snap-gene-0.8-mRNA-1"/>
    </source>
</evidence>
<feature type="compositionally biased region" description="Low complexity" evidence="1">
    <location>
        <begin position="190"/>
        <end position="203"/>
    </location>
</feature>
<feature type="compositionally biased region" description="Polar residues" evidence="1">
    <location>
        <begin position="360"/>
        <end position="380"/>
    </location>
</feature>
<dbReference type="Pfam" id="PF03133">
    <property type="entry name" value="TTL"/>
    <property type="match status" value="1"/>
</dbReference>
<feature type="compositionally biased region" description="Polar residues" evidence="1">
    <location>
        <begin position="333"/>
        <end position="344"/>
    </location>
</feature>